<accession>A0A0G0T2F6</accession>
<reference evidence="1 2" key="1">
    <citation type="journal article" date="2015" name="Nature">
        <title>rRNA introns, odd ribosomes, and small enigmatic genomes across a large radiation of phyla.</title>
        <authorList>
            <person name="Brown C.T."/>
            <person name="Hug L.A."/>
            <person name="Thomas B.C."/>
            <person name="Sharon I."/>
            <person name="Castelle C.J."/>
            <person name="Singh A."/>
            <person name="Wilkins M.J."/>
            <person name="Williams K.H."/>
            <person name="Banfield J.F."/>
        </authorList>
    </citation>
    <scope>NUCLEOTIDE SEQUENCE [LARGE SCALE GENOMIC DNA]</scope>
</reference>
<evidence type="ECO:0008006" key="3">
    <source>
        <dbReference type="Google" id="ProtNLM"/>
    </source>
</evidence>
<sequence length="36" mass="4388">MALPKKRHSTLRKGRRRAAVLKNFMHKYNIPRRVKE</sequence>
<proteinExistence type="predicted"/>
<protein>
    <recommendedName>
        <fullName evidence="3">50S ribosomal protein L32</fullName>
    </recommendedName>
</protein>
<name>A0A0G0T2F6_9BACT</name>
<organism evidence="1 2">
    <name type="scientific">Candidatus Roizmanbacteria bacterium GW2011_GWB1_40_7</name>
    <dbReference type="NCBI Taxonomy" id="1618482"/>
    <lineage>
        <taxon>Bacteria</taxon>
        <taxon>Candidatus Roizmaniibacteriota</taxon>
    </lineage>
</organism>
<comment type="caution">
    <text evidence="1">The sequence shown here is derived from an EMBL/GenBank/DDBJ whole genome shotgun (WGS) entry which is preliminary data.</text>
</comment>
<evidence type="ECO:0000313" key="1">
    <source>
        <dbReference type="EMBL" id="KKR71194.1"/>
    </source>
</evidence>
<dbReference type="EMBL" id="LBZM01000033">
    <property type="protein sequence ID" value="KKR71194.1"/>
    <property type="molecule type" value="Genomic_DNA"/>
</dbReference>
<dbReference type="AlphaFoldDB" id="A0A0G0T2F6"/>
<dbReference type="Proteomes" id="UP000034664">
    <property type="component" value="Unassembled WGS sequence"/>
</dbReference>
<evidence type="ECO:0000313" key="2">
    <source>
        <dbReference type="Proteomes" id="UP000034664"/>
    </source>
</evidence>
<gene>
    <name evidence="1" type="ORF">UU14_C0033G0002</name>
</gene>